<sequence length="64" mass="7240">MLSLMLSLFWLLILQVIESVFQQERGQVGSLENFSRNVLVGKGQVTAMTALKELRKISNLLSEM</sequence>
<organism evidence="2">
    <name type="scientific">Rhizophora mucronata</name>
    <name type="common">Asiatic mangrove</name>
    <dbReference type="NCBI Taxonomy" id="61149"/>
    <lineage>
        <taxon>Eukaryota</taxon>
        <taxon>Viridiplantae</taxon>
        <taxon>Streptophyta</taxon>
        <taxon>Embryophyta</taxon>
        <taxon>Tracheophyta</taxon>
        <taxon>Spermatophyta</taxon>
        <taxon>Magnoliopsida</taxon>
        <taxon>eudicotyledons</taxon>
        <taxon>Gunneridae</taxon>
        <taxon>Pentapetalae</taxon>
        <taxon>rosids</taxon>
        <taxon>fabids</taxon>
        <taxon>Malpighiales</taxon>
        <taxon>Rhizophoraceae</taxon>
        <taxon>Rhizophora</taxon>
    </lineage>
</organism>
<evidence type="ECO:0000256" key="1">
    <source>
        <dbReference type="SAM" id="SignalP"/>
    </source>
</evidence>
<feature type="signal peptide" evidence="1">
    <location>
        <begin position="1"/>
        <end position="19"/>
    </location>
</feature>
<evidence type="ECO:0000313" key="2">
    <source>
        <dbReference type="EMBL" id="MBW84055.1"/>
    </source>
</evidence>
<name>A0A2P2IS60_RHIMU</name>
<keyword evidence="1" id="KW-0732">Signal</keyword>
<feature type="chain" id="PRO_5015177591" evidence="1">
    <location>
        <begin position="20"/>
        <end position="64"/>
    </location>
</feature>
<dbReference type="EMBL" id="GGEC01003572">
    <property type="protein sequence ID" value="MBW84055.1"/>
    <property type="molecule type" value="Transcribed_RNA"/>
</dbReference>
<protein>
    <submittedName>
        <fullName evidence="2">Uncharacterized protein</fullName>
    </submittedName>
</protein>
<proteinExistence type="predicted"/>
<reference evidence="2" key="1">
    <citation type="submission" date="2018-02" db="EMBL/GenBank/DDBJ databases">
        <title>Rhizophora mucronata_Transcriptome.</title>
        <authorList>
            <person name="Meera S.P."/>
            <person name="Sreeshan A."/>
            <person name="Augustine A."/>
        </authorList>
    </citation>
    <scope>NUCLEOTIDE SEQUENCE</scope>
    <source>
        <tissue evidence="2">Leaf</tissue>
    </source>
</reference>
<dbReference type="AlphaFoldDB" id="A0A2P2IS60"/>
<accession>A0A2P2IS60</accession>